<protein>
    <submittedName>
        <fullName evidence="6">TetR/AcrR family transcriptional regulator</fullName>
    </submittedName>
</protein>
<dbReference type="Pfam" id="PF16859">
    <property type="entry name" value="TetR_C_11"/>
    <property type="match status" value="1"/>
</dbReference>
<evidence type="ECO:0000259" key="5">
    <source>
        <dbReference type="PROSITE" id="PS50977"/>
    </source>
</evidence>
<dbReference type="PRINTS" id="PR00455">
    <property type="entry name" value="HTHTETR"/>
</dbReference>
<dbReference type="Gene3D" id="1.10.10.60">
    <property type="entry name" value="Homeodomain-like"/>
    <property type="match status" value="1"/>
</dbReference>
<evidence type="ECO:0000313" key="7">
    <source>
        <dbReference type="Proteomes" id="UP001596122"/>
    </source>
</evidence>
<dbReference type="InterPro" id="IPR001647">
    <property type="entry name" value="HTH_TetR"/>
</dbReference>
<dbReference type="RefSeq" id="WP_340269193.1">
    <property type="nucleotide sequence ID" value="NZ_JBBEOG010000004.1"/>
</dbReference>
<sequence>MDRRAERTRGSALEAATRLLLEQGLDAVTHQRVAAEAGVGRRTMYRHWPDPESLLEATLAGAEYPVTHRTGDLRTDLRAHLEALRRALVEGPLRYVVLALNERAAVRPELRPLRDRLTEGGCRPLTVLLEEAVRDGRLPDDLDVDAAVAALEGPVFYRSLVRGEAVPPAVVDQVVDDALGRWT</sequence>
<dbReference type="Pfam" id="PF00440">
    <property type="entry name" value="TetR_N"/>
    <property type="match status" value="1"/>
</dbReference>
<dbReference type="PANTHER" id="PTHR30055:SF148">
    <property type="entry name" value="TETR-FAMILY TRANSCRIPTIONAL REGULATOR"/>
    <property type="match status" value="1"/>
</dbReference>
<evidence type="ECO:0000256" key="4">
    <source>
        <dbReference type="PROSITE-ProRule" id="PRU00335"/>
    </source>
</evidence>
<dbReference type="InterPro" id="IPR050109">
    <property type="entry name" value="HTH-type_TetR-like_transc_reg"/>
</dbReference>
<dbReference type="PROSITE" id="PS50977">
    <property type="entry name" value="HTH_TETR_2"/>
    <property type="match status" value="1"/>
</dbReference>
<comment type="caution">
    <text evidence="6">The sequence shown here is derived from an EMBL/GenBank/DDBJ whole genome shotgun (WGS) entry which is preliminary data.</text>
</comment>
<gene>
    <name evidence="6" type="ORF">ACFPJ6_10905</name>
</gene>
<dbReference type="EMBL" id="JBHSLD010000009">
    <property type="protein sequence ID" value="MFC5381301.1"/>
    <property type="molecule type" value="Genomic_DNA"/>
</dbReference>
<dbReference type="Proteomes" id="UP001596122">
    <property type="component" value="Unassembled WGS sequence"/>
</dbReference>
<dbReference type="InterPro" id="IPR009057">
    <property type="entry name" value="Homeodomain-like_sf"/>
</dbReference>
<proteinExistence type="predicted"/>
<evidence type="ECO:0000313" key="6">
    <source>
        <dbReference type="EMBL" id="MFC5381301.1"/>
    </source>
</evidence>
<dbReference type="PANTHER" id="PTHR30055">
    <property type="entry name" value="HTH-TYPE TRANSCRIPTIONAL REGULATOR RUTR"/>
    <property type="match status" value="1"/>
</dbReference>
<keyword evidence="7" id="KW-1185">Reference proteome</keyword>
<dbReference type="SUPFAM" id="SSF48498">
    <property type="entry name" value="Tetracyclin repressor-like, C-terminal domain"/>
    <property type="match status" value="1"/>
</dbReference>
<evidence type="ECO:0000256" key="3">
    <source>
        <dbReference type="ARBA" id="ARBA00023163"/>
    </source>
</evidence>
<evidence type="ECO:0000256" key="2">
    <source>
        <dbReference type="ARBA" id="ARBA00023125"/>
    </source>
</evidence>
<dbReference type="InterPro" id="IPR036271">
    <property type="entry name" value="Tet_transcr_reg_TetR-rel_C_sf"/>
</dbReference>
<name>A0ABW0GQS6_9MICO</name>
<reference evidence="7" key="1">
    <citation type="journal article" date="2019" name="Int. J. Syst. Evol. Microbiol.">
        <title>The Global Catalogue of Microorganisms (GCM) 10K type strain sequencing project: providing services to taxonomists for standard genome sequencing and annotation.</title>
        <authorList>
            <consortium name="The Broad Institute Genomics Platform"/>
            <consortium name="The Broad Institute Genome Sequencing Center for Infectious Disease"/>
            <person name="Wu L."/>
            <person name="Ma J."/>
        </authorList>
    </citation>
    <scope>NUCLEOTIDE SEQUENCE [LARGE SCALE GENOMIC DNA]</scope>
    <source>
        <strain evidence="7">CCUG 43114</strain>
    </source>
</reference>
<keyword evidence="2 4" id="KW-0238">DNA-binding</keyword>
<feature type="DNA-binding region" description="H-T-H motif" evidence="4">
    <location>
        <begin position="29"/>
        <end position="48"/>
    </location>
</feature>
<keyword evidence="3" id="KW-0804">Transcription</keyword>
<dbReference type="Gene3D" id="1.10.357.10">
    <property type="entry name" value="Tetracycline Repressor, domain 2"/>
    <property type="match status" value="1"/>
</dbReference>
<dbReference type="InterPro" id="IPR011075">
    <property type="entry name" value="TetR_C"/>
</dbReference>
<accession>A0ABW0GQS6</accession>
<keyword evidence="1" id="KW-0805">Transcription regulation</keyword>
<organism evidence="6 7">
    <name type="scientific">Aquipuribacter nitratireducens</name>
    <dbReference type="NCBI Taxonomy" id="650104"/>
    <lineage>
        <taxon>Bacteria</taxon>
        <taxon>Bacillati</taxon>
        <taxon>Actinomycetota</taxon>
        <taxon>Actinomycetes</taxon>
        <taxon>Micrococcales</taxon>
        <taxon>Intrasporangiaceae</taxon>
        <taxon>Aquipuribacter</taxon>
    </lineage>
</organism>
<dbReference type="SUPFAM" id="SSF46689">
    <property type="entry name" value="Homeodomain-like"/>
    <property type="match status" value="1"/>
</dbReference>
<feature type="domain" description="HTH tetR-type" evidence="5">
    <location>
        <begin position="6"/>
        <end position="66"/>
    </location>
</feature>
<evidence type="ECO:0000256" key="1">
    <source>
        <dbReference type="ARBA" id="ARBA00023015"/>
    </source>
</evidence>